<sequence length="105" mass="12020">MDVGLVGCVPRARRGRRREEGDEEDEGEEEEEREDLEGSCRRRSRSLKTRLICSAGVLPSRRTFPRRKKTKQVSPSPERPRGRGDAGTRRRFEPLADVRAPTAPY</sequence>
<organism evidence="2 3">
    <name type="scientific">Liparis tanakae</name>
    <name type="common">Tanaka's snailfish</name>
    <dbReference type="NCBI Taxonomy" id="230148"/>
    <lineage>
        <taxon>Eukaryota</taxon>
        <taxon>Metazoa</taxon>
        <taxon>Chordata</taxon>
        <taxon>Craniata</taxon>
        <taxon>Vertebrata</taxon>
        <taxon>Euteleostomi</taxon>
        <taxon>Actinopterygii</taxon>
        <taxon>Neopterygii</taxon>
        <taxon>Teleostei</taxon>
        <taxon>Neoteleostei</taxon>
        <taxon>Acanthomorphata</taxon>
        <taxon>Eupercaria</taxon>
        <taxon>Perciformes</taxon>
        <taxon>Cottioidei</taxon>
        <taxon>Cottales</taxon>
        <taxon>Liparidae</taxon>
        <taxon>Liparis</taxon>
    </lineage>
</organism>
<keyword evidence="3" id="KW-1185">Reference proteome</keyword>
<feature type="compositionally biased region" description="Basic and acidic residues" evidence="1">
    <location>
        <begin position="78"/>
        <end position="96"/>
    </location>
</feature>
<reference evidence="2 3" key="1">
    <citation type="submission" date="2019-03" db="EMBL/GenBank/DDBJ databases">
        <title>First draft genome of Liparis tanakae, snailfish: a comprehensive survey of snailfish specific genes.</title>
        <authorList>
            <person name="Kim W."/>
            <person name="Song I."/>
            <person name="Jeong J.-H."/>
            <person name="Kim D."/>
            <person name="Kim S."/>
            <person name="Ryu S."/>
            <person name="Song J.Y."/>
            <person name="Lee S.K."/>
        </authorList>
    </citation>
    <scope>NUCLEOTIDE SEQUENCE [LARGE SCALE GENOMIC DNA]</scope>
    <source>
        <tissue evidence="2">Muscle</tissue>
    </source>
</reference>
<dbReference type="EMBL" id="SRLO01000528">
    <property type="protein sequence ID" value="TNN53062.1"/>
    <property type="molecule type" value="Genomic_DNA"/>
</dbReference>
<proteinExistence type="predicted"/>
<dbReference type="AlphaFoldDB" id="A0A4Z2GJZ3"/>
<dbReference type="Proteomes" id="UP000314294">
    <property type="component" value="Unassembled WGS sequence"/>
</dbReference>
<comment type="caution">
    <text evidence="2">The sequence shown here is derived from an EMBL/GenBank/DDBJ whole genome shotgun (WGS) entry which is preliminary data.</text>
</comment>
<gene>
    <name evidence="2" type="ORF">EYF80_036755</name>
</gene>
<name>A0A4Z2GJZ3_9TELE</name>
<evidence type="ECO:0000313" key="2">
    <source>
        <dbReference type="EMBL" id="TNN53062.1"/>
    </source>
</evidence>
<protein>
    <submittedName>
        <fullName evidence="2">Uncharacterized protein</fullName>
    </submittedName>
</protein>
<feature type="region of interest" description="Disordered" evidence="1">
    <location>
        <begin position="56"/>
        <end position="105"/>
    </location>
</feature>
<feature type="region of interest" description="Disordered" evidence="1">
    <location>
        <begin position="1"/>
        <end position="44"/>
    </location>
</feature>
<evidence type="ECO:0000256" key="1">
    <source>
        <dbReference type="SAM" id="MobiDB-lite"/>
    </source>
</evidence>
<feature type="compositionally biased region" description="Acidic residues" evidence="1">
    <location>
        <begin position="21"/>
        <end position="37"/>
    </location>
</feature>
<evidence type="ECO:0000313" key="3">
    <source>
        <dbReference type="Proteomes" id="UP000314294"/>
    </source>
</evidence>
<accession>A0A4Z2GJZ3</accession>